<dbReference type="PANTHER" id="PTHR30503">
    <property type="entry name" value="INNER MEMBRANE PROTEIN YEDI"/>
    <property type="match status" value="1"/>
</dbReference>
<feature type="transmembrane region" description="Helical" evidence="1">
    <location>
        <begin position="71"/>
        <end position="100"/>
    </location>
</feature>
<sequence>MAGTSLLALIDDIATALDDIAVMTKVATKKTVGVLGDDLALNAQQVLGIHAKRELPVIWEVTKGSILNKCILIPSALLISFFAPPLVRFFLLLGGLYLCFEGFEKIIEKVFHKKNNSAKKIEKLNINMSLLEQDKIRGAIRTDFVLSTEIIVITLGTVLATSLINQVVILIIISLIMTVGVYGLVALIVKLDDLGFILREKKQPIRQIGIFLIGTAPILMKFLGIVGTIAMFLVGGGIITHEVSVIHSYTENVSSILSLGIDFITGIIAGGIAAIVFILFNKLKSKIIIDK</sequence>
<keyword evidence="1" id="KW-0472">Membrane</keyword>
<dbReference type="GO" id="GO:0005886">
    <property type="term" value="C:plasma membrane"/>
    <property type="evidence" value="ECO:0007669"/>
    <property type="project" value="TreeGrafter"/>
</dbReference>
<reference evidence="2 3" key="1">
    <citation type="submission" date="2016-02" db="EMBL/GenBank/DDBJ databases">
        <title>Secondary metabolites in Legionella.</title>
        <authorList>
            <person name="Tobias N.J."/>
            <person name="Bode H.B."/>
        </authorList>
    </citation>
    <scope>NUCLEOTIDE SEQUENCE [LARGE SCALE GENOMIC DNA]</scope>
    <source>
        <strain evidence="2 3">DSM 19216</strain>
    </source>
</reference>
<keyword evidence="1" id="KW-0812">Transmembrane</keyword>
<feature type="transmembrane region" description="Helical" evidence="1">
    <location>
        <begin position="259"/>
        <end position="280"/>
    </location>
</feature>
<dbReference type="PIRSF" id="PIRSF016660">
    <property type="entry name" value="YedI"/>
    <property type="match status" value="1"/>
</dbReference>
<keyword evidence="3" id="KW-1185">Reference proteome</keyword>
<evidence type="ECO:0000256" key="1">
    <source>
        <dbReference type="SAM" id="Phobius"/>
    </source>
</evidence>
<organism evidence="2 3">
    <name type="scientific">Legionella parisiensis</name>
    <dbReference type="NCBI Taxonomy" id="45071"/>
    <lineage>
        <taxon>Bacteria</taxon>
        <taxon>Pseudomonadati</taxon>
        <taxon>Pseudomonadota</taxon>
        <taxon>Gammaproteobacteria</taxon>
        <taxon>Legionellales</taxon>
        <taxon>Legionellaceae</taxon>
        <taxon>Legionella</taxon>
    </lineage>
</organism>
<dbReference type="STRING" id="45071.Lpar_3122"/>
<dbReference type="RefSeq" id="WP_058518810.1">
    <property type="nucleotide sequence ID" value="NZ_CAAAIE010000001.1"/>
</dbReference>
<evidence type="ECO:0000313" key="2">
    <source>
        <dbReference type="EMBL" id="OEH45525.1"/>
    </source>
</evidence>
<dbReference type="OrthoDB" id="9814178at2"/>
<dbReference type="PANTHER" id="PTHR30503:SF3">
    <property type="entry name" value="INNER MEMBRANE PROTEIN YEDI"/>
    <property type="match status" value="1"/>
</dbReference>
<evidence type="ECO:0000313" key="3">
    <source>
        <dbReference type="Proteomes" id="UP000095229"/>
    </source>
</evidence>
<feature type="transmembrane region" description="Helical" evidence="1">
    <location>
        <begin position="167"/>
        <end position="189"/>
    </location>
</feature>
<dbReference type="AlphaFoldDB" id="A0A1E5JLV0"/>
<dbReference type="InterPro" id="IPR008526">
    <property type="entry name" value="YedI"/>
</dbReference>
<name>A0A1E5JLV0_9GAMM</name>
<dbReference type="Pfam" id="PF05661">
    <property type="entry name" value="DUF808"/>
    <property type="match status" value="1"/>
</dbReference>
<gene>
    <name evidence="2" type="primary">yedI</name>
    <name evidence="2" type="ORF">lpari_03502</name>
</gene>
<keyword evidence="1" id="KW-1133">Transmembrane helix</keyword>
<comment type="caution">
    <text evidence="2">The sequence shown here is derived from an EMBL/GenBank/DDBJ whole genome shotgun (WGS) entry which is preliminary data.</text>
</comment>
<dbReference type="PATRIC" id="fig|45071.6.peg.3365"/>
<feature type="transmembrane region" description="Helical" evidence="1">
    <location>
        <begin position="144"/>
        <end position="161"/>
    </location>
</feature>
<accession>A0A1E5JLV0</accession>
<proteinExistence type="predicted"/>
<dbReference type="Proteomes" id="UP000095229">
    <property type="component" value="Unassembled WGS sequence"/>
</dbReference>
<feature type="transmembrane region" description="Helical" evidence="1">
    <location>
        <begin position="210"/>
        <end position="239"/>
    </location>
</feature>
<protein>
    <submittedName>
        <fullName evidence="2">Inner membrane protein YedI</fullName>
    </submittedName>
</protein>
<dbReference type="EMBL" id="LSOG01000092">
    <property type="protein sequence ID" value="OEH45525.1"/>
    <property type="molecule type" value="Genomic_DNA"/>
</dbReference>